<sequence>MQLLHQQAVLNTSILPFLENTLEVAIYPRTSFK</sequence>
<protein>
    <submittedName>
        <fullName evidence="1">Uncharacterized protein</fullName>
    </submittedName>
</protein>
<dbReference type="EMBL" id="GBRH01272189">
    <property type="protein sequence ID" value="JAD25706.1"/>
    <property type="molecule type" value="Transcribed_RNA"/>
</dbReference>
<organism evidence="1">
    <name type="scientific">Arundo donax</name>
    <name type="common">Giant reed</name>
    <name type="synonym">Donax arundinaceus</name>
    <dbReference type="NCBI Taxonomy" id="35708"/>
    <lineage>
        <taxon>Eukaryota</taxon>
        <taxon>Viridiplantae</taxon>
        <taxon>Streptophyta</taxon>
        <taxon>Embryophyta</taxon>
        <taxon>Tracheophyta</taxon>
        <taxon>Spermatophyta</taxon>
        <taxon>Magnoliopsida</taxon>
        <taxon>Liliopsida</taxon>
        <taxon>Poales</taxon>
        <taxon>Poaceae</taxon>
        <taxon>PACMAD clade</taxon>
        <taxon>Arundinoideae</taxon>
        <taxon>Arundineae</taxon>
        <taxon>Arundo</taxon>
    </lineage>
</organism>
<evidence type="ECO:0000313" key="1">
    <source>
        <dbReference type="EMBL" id="JAD25706.1"/>
    </source>
</evidence>
<reference evidence="1" key="1">
    <citation type="submission" date="2014-09" db="EMBL/GenBank/DDBJ databases">
        <authorList>
            <person name="Magalhaes I.L.F."/>
            <person name="Oliveira U."/>
            <person name="Santos F.R."/>
            <person name="Vidigal T.H.D.A."/>
            <person name="Brescovit A.D."/>
            <person name="Santos A.J."/>
        </authorList>
    </citation>
    <scope>NUCLEOTIDE SEQUENCE</scope>
    <source>
        <tissue evidence="1">Shoot tissue taken approximately 20 cm above the soil surface</tissue>
    </source>
</reference>
<dbReference type="AlphaFoldDB" id="A0A0A8YIB6"/>
<accession>A0A0A8YIB6</accession>
<name>A0A0A8YIB6_ARUDO</name>
<reference evidence="1" key="2">
    <citation type="journal article" date="2015" name="Data Brief">
        <title>Shoot transcriptome of the giant reed, Arundo donax.</title>
        <authorList>
            <person name="Barrero R.A."/>
            <person name="Guerrero F.D."/>
            <person name="Moolhuijzen P."/>
            <person name="Goolsby J.A."/>
            <person name="Tidwell J."/>
            <person name="Bellgard S.E."/>
            <person name="Bellgard M.I."/>
        </authorList>
    </citation>
    <scope>NUCLEOTIDE SEQUENCE</scope>
    <source>
        <tissue evidence="1">Shoot tissue taken approximately 20 cm above the soil surface</tissue>
    </source>
</reference>
<proteinExistence type="predicted"/>